<accession>A0A915JAN0</accession>
<feature type="region of interest" description="Disordered" evidence="1">
    <location>
        <begin position="284"/>
        <end position="309"/>
    </location>
</feature>
<keyword evidence="2" id="KW-1185">Reference proteome</keyword>
<reference evidence="3" key="1">
    <citation type="submission" date="2022-11" db="UniProtKB">
        <authorList>
            <consortium name="WormBaseParasite"/>
        </authorList>
    </citation>
    <scope>IDENTIFICATION</scope>
</reference>
<name>A0A915JAN0_ROMCU</name>
<protein>
    <submittedName>
        <fullName evidence="3">Uncharacterized protein</fullName>
    </submittedName>
</protein>
<dbReference type="AlphaFoldDB" id="A0A915JAN0"/>
<dbReference type="Proteomes" id="UP000887565">
    <property type="component" value="Unplaced"/>
</dbReference>
<evidence type="ECO:0000313" key="3">
    <source>
        <dbReference type="WBParaSite" id="nRc.2.0.1.t22731-RA"/>
    </source>
</evidence>
<sequence>LPKDWTVLFSLVHGEHIIIVSFDGANDWAGIYALLNTQICTNCQEKNKDPVVKAIHFDAYQPDVLAYAALNAFYPILLFLAFNWPKPAPAFHNIPLMAVVPAHLTAKVPQNKKKKQKDKWNKSPDVSNDEDPVLEPKKVYDNPKCLQAAVASAMKSGLMQHTGWTTTADLIVSVTSINKFLKLMLDNILLLAPVPTQELTPVQPVEMDTKADAMATSDHTLTDIAEETPAYKVTAMDIAPSMPTIDPSFYVATLVVLPSPLMIDTVAATRPNKKNNKQLVKPVQPLARLGSRKPPGLKVPVPKQKPLNH</sequence>
<feature type="region of interest" description="Disordered" evidence="1">
    <location>
        <begin position="108"/>
        <end position="137"/>
    </location>
</feature>
<proteinExistence type="predicted"/>
<organism evidence="2 3">
    <name type="scientific">Romanomermis culicivorax</name>
    <name type="common">Nematode worm</name>
    <dbReference type="NCBI Taxonomy" id="13658"/>
    <lineage>
        <taxon>Eukaryota</taxon>
        <taxon>Metazoa</taxon>
        <taxon>Ecdysozoa</taxon>
        <taxon>Nematoda</taxon>
        <taxon>Enoplea</taxon>
        <taxon>Dorylaimia</taxon>
        <taxon>Mermithida</taxon>
        <taxon>Mermithoidea</taxon>
        <taxon>Mermithidae</taxon>
        <taxon>Romanomermis</taxon>
    </lineage>
</organism>
<dbReference type="WBParaSite" id="nRc.2.0.1.t22731-RA">
    <property type="protein sequence ID" value="nRc.2.0.1.t22731-RA"/>
    <property type="gene ID" value="nRc.2.0.1.g22731"/>
</dbReference>
<evidence type="ECO:0000313" key="2">
    <source>
        <dbReference type="Proteomes" id="UP000887565"/>
    </source>
</evidence>
<evidence type="ECO:0000256" key="1">
    <source>
        <dbReference type="SAM" id="MobiDB-lite"/>
    </source>
</evidence>